<keyword evidence="2" id="KW-1185">Reference proteome</keyword>
<sequence>MLHHWHSGELNEVQWVVHVQNVLTTFPIQKVQIAHLSIIFKETQVSKLQPASWICSVDTLDLTLGPRRASAMFVGPGFQWQGLYTHLTMAGQW</sequence>
<evidence type="ECO:0000313" key="2">
    <source>
        <dbReference type="Proteomes" id="UP000050525"/>
    </source>
</evidence>
<name>A0A151NF17_ALLMI</name>
<dbReference type="AlphaFoldDB" id="A0A151NF17"/>
<accession>A0A151NF17</accession>
<proteinExistence type="predicted"/>
<reference evidence="1 2" key="1">
    <citation type="journal article" date="2012" name="Genome Biol.">
        <title>Sequencing three crocodilian genomes to illuminate the evolution of archosaurs and amniotes.</title>
        <authorList>
            <person name="St John J.A."/>
            <person name="Braun E.L."/>
            <person name="Isberg S.R."/>
            <person name="Miles L.G."/>
            <person name="Chong A.Y."/>
            <person name="Gongora J."/>
            <person name="Dalzell P."/>
            <person name="Moran C."/>
            <person name="Bed'hom B."/>
            <person name="Abzhanov A."/>
            <person name="Burgess S.C."/>
            <person name="Cooksey A.M."/>
            <person name="Castoe T.A."/>
            <person name="Crawford N.G."/>
            <person name="Densmore L.D."/>
            <person name="Drew J.C."/>
            <person name="Edwards S.V."/>
            <person name="Faircloth B.C."/>
            <person name="Fujita M.K."/>
            <person name="Greenwold M.J."/>
            <person name="Hoffmann F.G."/>
            <person name="Howard J.M."/>
            <person name="Iguchi T."/>
            <person name="Janes D.E."/>
            <person name="Khan S.Y."/>
            <person name="Kohno S."/>
            <person name="de Koning A.J."/>
            <person name="Lance S.L."/>
            <person name="McCarthy F.M."/>
            <person name="McCormack J.E."/>
            <person name="Merchant M.E."/>
            <person name="Peterson D.G."/>
            <person name="Pollock D.D."/>
            <person name="Pourmand N."/>
            <person name="Raney B.J."/>
            <person name="Roessler K.A."/>
            <person name="Sanford J.R."/>
            <person name="Sawyer R.H."/>
            <person name="Schmidt C.J."/>
            <person name="Triplett E.W."/>
            <person name="Tuberville T.D."/>
            <person name="Venegas-Anaya M."/>
            <person name="Howard J.T."/>
            <person name="Jarvis E.D."/>
            <person name="Guillette L.J.Jr."/>
            <person name="Glenn T.C."/>
            <person name="Green R.E."/>
            <person name="Ray D.A."/>
        </authorList>
    </citation>
    <scope>NUCLEOTIDE SEQUENCE [LARGE SCALE GENOMIC DNA]</scope>
    <source>
        <strain evidence="1">KSC_2009_1</strain>
    </source>
</reference>
<evidence type="ECO:0000313" key="1">
    <source>
        <dbReference type="EMBL" id="KYO35340.1"/>
    </source>
</evidence>
<dbReference type="Proteomes" id="UP000050525">
    <property type="component" value="Unassembled WGS sequence"/>
</dbReference>
<comment type="caution">
    <text evidence="1">The sequence shown here is derived from an EMBL/GenBank/DDBJ whole genome shotgun (WGS) entry which is preliminary data.</text>
</comment>
<gene>
    <name evidence="1" type="ORF">Y1Q_0007928</name>
</gene>
<organism evidence="1 2">
    <name type="scientific">Alligator mississippiensis</name>
    <name type="common">American alligator</name>
    <dbReference type="NCBI Taxonomy" id="8496"/>
    <lineage>
        <taxon>Eukaryota</taxon>
        <taxon>Metazoa</taxon>
        <taxon>Chordata</taxon>
        <taxon>Craniata</taxon>
        <taxon>Vertebrata</taxon>
        <taxon>Euteleostomi</taxon>
        <taxon>Archelosauria</taxon>
        <taxon>Archosauria</taxon>
        <taxon>Crocodylia</taxon>
        <taxon>Alligatoridae</taxon>
        <taxon>Alligatorinae</taxon>
        <taxon>Alligator</taxon>
    </lineage>
</organism>
<dbReference type="EMBL" id="AKHW03003201">
    <property type="protein sequence ID" value="KYO35340.1"/>
    <property type="molecule type" value="Genomic_DNA"/>
</dbReference>
<protein>
    <submittedName>
        <fullName evidence="1">Uncharacterized protein</fullName>
    </submittedName>
</protein>